<feature type="compositionally biased region" description="Polar residues" evidence="1">
    <location>
        <begin position="125"/>
        <end position="134"/>
    </location>
</feature>
<dbReference type="AlphaFoldDB" id="A0A7S0BSN0"/>
<sequence>MGFVPMIWEETFSDDELLYMRTPDLPFGPINRRAYPKVEDPPPLTVDNVRVVPIDQVDLSRVKPLKWSDLEKSPEQKLEAAAKELAELDSRETIDWTGVDEKPNRDDVAEWREAEEKRGGRAGTRKQNFPFNTNLDEDEEDGSNEASVVVNPIVQGAVLHGKLQGLWTGQVVDLDMLGARTGRSWISAHRIETETEIWDSLSLKPHALNSSMVKDLPTVHVVTAESLAGREDDVKVQSFKEEMKALIKLPRSTVVFVDGSYSAGSYRKTKSECFFCEFLFHENEFTVRLNVSSSSGEDGFNSLLVSVQRTSNTTLAADAVESSTLGIEQLLGAWAGEAISCIPAAIHRSTTRIRSRGVWHKESFPEDLVSNAIASIKRVDPSVKQSRKGKISNSANVKRAKKRDRERIGKCDLMESIHLGYFESVLAGKVSNDERSIDFPLLENGLGDRRIVFLPGNLIVDVPKNLLRREPWIIFPLRIFQSTTRTSGFAFSDHTTQMGSLLDLRDLKKPENRTLIRFESETVRE</sequence>
<protein>
    <submittedName>
        <fullName evidence="2">Uncharacterized protein</fullName>
    </submittedName>
</protein>
<organism evidence="2">
    <name type="scientific">Rhodosorus marinus</name>
    <dbReference type="NCBI Taxonomy" id="101924"/>
    <lineage>
        <taxon>Eukaryota</taxon>
        <taxon>Rhodophyta</taxon>
        <taxon>Stylonematophyceae</taxon>
        <taxon>Stylonematales</taxon>
        <taxon>Stylonemataceae</taxon>
        <taxon>Rhodosorus</taxon>
    </lineage>
</organism>
<evidence type="ECO:0000256" key="1">
    <source>
        <dbReference type="SAM" id="MobiDB-lite"/>
    </source>
</evidence>
<reference evidence="2" key="1">
    <citation type="submission" date="2021-01" db="EMBL/GenBank/DDBJ databases">
        <authorList>
            <person name="Corre E."/>
            <person name="Pelletier E."/>
            <person name="Niang G."/>
            <person name="Scheremetjew M."/>
            <person name="Finn R."/>
            <person name="Kale V."/>
            <person name="Holt S."/>
            <person name="Cochrane G."/>
            <person name="Meng A."/>
            <person name="Brown T."/>
            <person name="Cohen L."/>
        </authorList>
    </citation>
    <scope>NUCLEOTIDE SEQUENCE</scope>
    <source>
        <strain evidence="2">UTEX LB 2760</strain>
    </source>
</reference>
<dbReference type="EMBL" id="HBEK01021804">
    <property type="protein sequence ID" value="CAD8401959.1"/>
    <property type="molecule type" value="Transcribed_RNA"/>
</dbReference>
<evidence type="ECO:0000313" key="2">
    <source>
        <dbReference type="EMBL" id="CAD8401959.1"/>
    </source>
</evidence>
<proteinExistence type="predicted"/>
<accession>A0A7S0BSN0</accession>
<gene>
    <name evidence="2" type="ORF">RMAR0315_LOCUS11963</name>
</gene>
<name>A0A7S0BSN0_9RHOD</name>
<feature type="region of interest" description="Disordered" evidence="1">
    <location>
        <begin position="112"/>
        <end position="144"/>
    </location>
</feature>